<accession>A0ABY6DCE4</accession>
<evidence type="ECO:0000256" key="1">
    <source>
        <dbReference type="ARBA" id="ARBA00023002"/>
    </source>
</evidence>
<dbReference type="InterPro" id="IPR050766">
    <property type="entry name" value="Bact_Lucif_Oxidored"/>
</dbReference>
<dbReference type="InterPro" id="IPR011251">
    <property type="entry name" value="Luciferase-like_dom"/>
</dbReference>
<dbReference type="EMBL" id="CP106737">
    <property type="protein sequence ID" value="UXX81515.1"/>
    <property type="molecule type" value="Genomic_DNA"/>
</dbReference>
<organism evidence="4 5">
    <name type="scientific">Roseovarius pelagicus</name>
    <dbReference type="NCBI Taxonomy" id="2980108"/>
    <lineage>
        <taxon>Bacteria</taxon>
        <taxon>Pseudomonadati</taxon>
        <taxon>Pseudomonadota</taxon>
        <taxon>Alphaproteobacteria</taxon>
        <taxon>Rhodobacterales</taxon>
        <taxon>Roseobacteraceae</taxon>
        <taxon>Roseovarius</taxon>
    </lineage>
</organism>
<keyword evidence="5" id="KW-1185">Reference proteome</keyword>
<proteinExistence type="predicted"/>
<geneLocation type="plasmid" evidence="4 5">
    <name>unnamed2</name>
</geneLocation>
<evidence type="ECO:0000259" key="3">
    <source>
        <dbReference type="Pfam" id="PF00296"/>
    </source>
</evidence>
<dbReference type="InterPro" id="IPR036661">
    <property type="entry name" value="Luciferase-like_sf"/>
</dbReference>
<evidence type="ECO:0000256" key="2">
    <source>
        <dbReference type="ARBA" id="ARBA00023033"/>
    </source>
</evidence>
<feature type="domain" description="Luciferase-like" evidence="3">
    <location>
        <begin position="1"/>
        <end position="305"/>
    </location>
</feature>
<reference evidence="4" key="1">
    <citation type="submission" date="2022-10" db="EMBL/GenBank/DDBJ databases">
        <title>Roseovarius pelagicus sp. nov., isolated from Arctic seawater.</title>
        <authorList>
            <person name="Hong Y.W."/>
            <person name="Hwang C.Y."/>
        </authorList>
    </citation>
    <scope>NUCLEOTIDE SEQUENCE</scope>
    <source>
        <strain evidence="4">HL-MP18</strain>
        <plasmid evidence="4">unnamed2</plasmid>
    </source>
</reference>
<keyword evidence="1" id="KW-0560">Oxidoreductase</keyword>
<dbReference type="PANTHER" id="PTHR30137:SF8">
    <property type="entry name" value="BLR5498 PROTEIN"/>
    <property type="match status" value="1"/>
</dbReference>
<protein>
    <submittedName>
        <fullName evidence="4">LLM class flavin-dependent oxidoreductase</fullName>
    </submittedName>
</protein>
<evidence type="ECO:0000313" key="5">
    <source>
        <dbReference type="Proteomes" id="UP001064087"/>
    </source>
</evidence>
<name>A0ABY6DCE4_9RHOB</name>
<sequence>MDFNHFLSSYLPDPSYGGRKMYQNMIDQAVHADNLGYKGVSIPEHHLINILLVPAPLQLAVRIASLTKHVKLVTSICVLPLHDMRIFAGEIIQAQALCDDRLVVGVGRGAFGYELGRLDRDISQSREVFDESLQVLEKLLAEEEVSWNGTHYNFEPLTVMPRPEGKIPLMLAVMAPGGIEAVAGKGYLVQTTPLAADDAVLLDQVNAFKRGEEKARAAGKETSLSLQRSIFLVRNAAEKQRMLEKAADYYDRFDNVFTGPGIVQNGQIEPIRKNRSMEDLSRSLLICERDEMIDRLGFYAETGIDEIIMSCGFGQTHQETLDMMQYFAEDVMRHFSQPIATSVA</sequence>
<dbReference type="SUPFAM" id="SSF51679">
    <property type="entry name" value="Bacterial luciferase-like"/>
    <property type="match status" value="1"/>
</dbReference>
<gene>
    <name evidence="4" type="ORF">N7U68_00165</name>
</gene>
<dbReference type="PANTHER" id="PTHR30137">
    <property type="entry name" value="LUCIFERASE-LIKE MONOOXYGENASE"/>
    <property type="match status" value="1"/>
</dbReference>
<keyword evidence="4" id="KW-0614">Plasmid</keyword>
<dbReference type="Proteomes" id="UP001064087">
    <property type="component" value="Plasmid unnamed2"/>
</dbReference>
<keyword evidence="2" id="KW-0503">Monooxygenase</keyword>
<dbReference type="RefSeq" id="WP_263046712.1">
    <property type="nucleotide sequence ID" value="NZ_CP106737.1"/>
</dbReference>
<dbReference type="Gene3D" id="3.20.20.30">
    <property type="entry name" value="Luciferase-like domain"/>
    <property type="match status" value="1"/>
</dbReference>
<dbReference type="Pfam" id="PF00296">
    <property type="entry name" value="Bac_luciferase"/>
    <property type="match status" value="1"/>
</dbReference>
<evidence type="ECO:0000313" key="4">
    <source>
        <dbReference type="EMBL" id="UXX81515.1"/>
    </source>
</evidence>